<evidence type="ECO:0000256" key="4">
    <source>
        <dbReference type="ARBA" id="ARBA00022553"/>
    </source>
</evidence>
<evidence type="ECO:0000313" key="16">
    <source>
        <dbReference type="EMBL" id="MCH5598847.1"/>
    </source>
</evidence>
<evidence type="ECO:0000256" key="6">
    <source>
        <dbReference type="ARBA" id="ARBA00022692"/>
    </source>
</evidence>
<dbReference type="CDD" id="cd00075">
    <property type="entry name" value="HATPase"/>
    <property type="match status" value="1"/>
</dbReference>
<dbReference type="InterPro" id="IPR036890">
    <property type="entry name" value="HATPase_C_sf"/>
</dbReference>
<dbReference type="SUPFAM" id="SSF47384">
    <property type="entry name" value="Homodimeric domain of signal transducing histidine kinase"/>
    <property type="match status" value="1"/>
</dbReference>
<feature type="domain" description="PAS" evidence="14">
    <location>
        <begin position="465"/>
        <end position="535"/>
    </location>
</feature>
<name>A0ABS9SKH4_9BACT</name>
<dbReference type="Gene3D" id="3.30.450.20">
    <property type="entry name" value="PAS domain"/>
    <property type="match status" value="2"/>
</dbReference>
<dbReference type="PROSITE" id="PS50113">
    <property type="entry name" value="PAC"/>
    <property type="match status" value="1"/>
</dbReference>
<dbReference type="InterPro" id="IPR013655">
    <property type="entry name" value="PAS_fold_3"/>
</dbReference>
<evidence type="ECO:0000259" key="14">
    <source>
        <dbReference type="PROSITE" id="PS50112"/>
    </source>
</evidence>
<comment type="subcellular location">
    <subcellularLocation>
        <location evidence="2">Membrane</location>
        <topology evidence="2">Multi-pass membrane protein</topology>
    </subcellularLocation>
</comment>
<dbReference type="SMART" id="SM00388">
    <property type="entry name" value="HisKA"/>
    <property type="match status" value="1"/>
</dbReference>
<dbReference type="PROSITE" id="PS50112">
    <property type="entry name" value="PAS"/>
    <property type="match status" value="1"/>
</dbReference>
<dbReference type="CDD" id="cd00130">
    <property type="entry name" value="PAS"/>
    <property type="match status" value="1"/>
</dbReference>
<keyword evidence="8" id="KW-0418">Kinase</keyword>
<keyword evidence="10" id="KW-1133">Transmembrane helix</keyword>
<dbReference type="InterPro" id="IPR003661">
    <property type="entry name" value="HisK_dim/P_dom"/>
</dbReference>
<dbReference type="NCBIfam" id="TIGR00229">
    <property type="entry name" value="sensory_box"/>
    <property type="match status" value="2"/>
</dbReference>
<keyword evidence="12" id="KW-0472">Membrane</keyword>
<dbReference type="PRINTS" id="PR00344">
    <property type="entry name" value="BCTRLSENSOR"/>
</dbReference>
<dbReference type="SUPFAM" id="SSF55874">
    <property type="entry name" value="ATPase domain of HSP90 chaperone/DNA topoisomerase II/histidine kinase"/>
    <property type="match status" value="1"/>
</dbReference>
<protein>
    <recommendedName>
        <fullName evidence="3">histidine kinase</fullName>
        <ecNumber evidence="3">2.7.13.3</ecNumber>
    </recommendedName>
</protein>
<dbReference type="InterPro" id="IPR050351">
    <property type="entry name" value="BphY/WalK/GraS-like"/>
</dbReference>
<organism evidence="16 17">
    <name type="scientific">Niabella ginsengisoli</name>
    <dbReference type="NCBI Taxonomy" id="522298"/>
    <lineage>
        <taxon>Bacteria</taxon>
        <taxon>Pseudomonadati</taxon>
        <taxon>Bacteroidota</taxon>
        <taxon>Chitinophagia</taxon>
        <taxon>Chitinophagales</taxon>
        <taxon>Chitinophagaceae</taxon>
        <taxon>Niabella</taxon>
    </lineage>
</organism>
<evidence type="ECO:0000256" key="8">
    <source>
        <dbReference type="ARBA" id="ARBA00022777"/>
    </source>
</evidence>
<dbReference type="PANTHER" id="PTHR42878:SF7">
    <property type="entry name" value="SENSOR HISTIDINE KINASE GLRK"/>
    <property type="match status" value="1"/>
</dbReference>
<dbReference type="CDD" id="cd00082">
    <property type="entry name" value="HisKA"/>
    <property type="match status" value="1"/>
</dbReference>
<dbReference type="Pfam" id="PF08447">
    <property type="entry name" value="PAS_3"/>
    <property type="match status" value="1"/>
</dbReference>
<evidence type="ECO:0000256" key="9">
    <source>
        <dbReference type="ARBA" id="ARBA00022840"/>
    </source>
</evidence>
<keyword evidence="4" id="KW-0597">Phosphoprotein</keyword>
<dbReference type="EMBL" id="JAKWBL010000002">
    <property type="protein sequence ID" value="MCH5598847.1"/>
    <property type="molecule type" value="Genomic_DNA"/>
</dbReference>
<evidence type="ECO:0000256" key="11">
    <source>
        <dbReference type="ARBA" id="ARBA00023012"/>
    </source>
</evidence>
<evidence type="ECO:0000256" key="5">
    <source>
        <dbReference type="ARBA" id="ARBA00022679"/>
    </source>
</evidence>
<comment type="catalytic activity">
    <reaction evidence="1">
        <text>ATP + protein L-histidine = ADP + protein N-phospho-L-histidine.</text>
        <dbReference type="EC" id="2.7.13.3"/>
    </reaction>
</comment>
<accession>A0ABS9SKH4</accession>
<sequence>MRANEARQTYLVKLDDAVRRLAAPAGIEESVTRVAMEHFDADRCYYCEIEAGKAVIRHDARREGLPSVAGVYDLERFPLHKTIVEKGRTFIVPNVREADSIDEDLRQLCESLQLISFLNVPVIKDGQPAGQLCIVQSMPRDWADIEVSLAEETAERIWAAVERSRTQKALFQSEEKYRTLFNSIDEAVTTLEIIFDENDKVVDWLMIESNQAMTKVTGWSDEIVGKKASEYLGDVEAAWTEAVEHVVKTGEPIRVEHPVAGLNGNWFEVYLALVGGKGSRQVVCVYNNITERKRREENLAFLAEISQDLVEMSKPEDTLEVVGAKIGTHFNIARSMFVEIHENEEKAMVRDWHRTDLTGIHGEVLLSQFIDERYLKKCRAGETIIITDVHHSPLVDGPQVEKIFGVTSFINIPIVKEGKWVFTMGIYDVLPRKWHNEEIELLEELTARIWTRLERAHAEEALRRSEENYRVIVNQSIAGILKMDVQGRVIFSNERFCEMLGYDCPTLLQMDINDIVYEKDQERNTDAFMQLVSAGKAYEIEKRLLHKDGSIIWVNNQVSPIFNNMGNVEGVAIISIDINHQKELEQQKDEFIGVASHELKTPLTSIRAYGEILEEVLLGSGNPRYIALMSKMNGQINRLIKLIYALLDTTRVSGGQLILQKERFDLNTLVEEHVQQARLISANHNILIHVETLTELYADKERIGQVLDNLLSNAIKYSPDGGNIVVNVEEKESTVQVSVQDSGLGIPPKAQEKIFDRFFRVKVPTTKIISGIGLGLYISREIIEKHDGSMSVISVEGKGSIFYFELPTAEKNQNL</sequence>
<keyword evidence="11" id="KW-0902">Two-component regulatory system</keyword>
<dbReference type="InterPro" id="IPR029016">
    <property type="entry name" value="GAF-like_dom_sf"/>
</dbReference>
<evidence type="ECO:0000256" key="3">
    <source>
        <dbReference type="ARBA" id="ARBA00012438"/>
    </source>
</evidence>
<evidence type="ECO:0000256" key="7">
    <source>
        <dbReference type="ARBA" id="ARBA00022741"/>
    </source>
</evidence>
<evidence type="ECO:0000256" key="10">
    <source>
        <dbReference type="ARBA" id="ARBA00022989"/>
    </source>
</evidence>
<dbReference type="Pfam" id="PF01590">
    <property type="entry name" value="GAF"/>
    <property type="match status" value="2"/>
</dbReference>
<dbReference type="SUPFAM" id="SSF55785">
    <property type="entry name" value="PYP-like sensor domain (PAS domain)"/>
    <property type="match status" value="2"/>
</dbReference>
<dbReference type="Proteomes" id="UP001202248">
    <property type="component" value="Unassembled WGS sequence"/>
</dbReference>
<dbReference type="InterPro" id="IPR005467">
    <property type="entry name" value="His_kinase_dom"/>
</dbReference>
<dbReference type="InterPro" id="IPR035965">
    <property type="entry name" value="PAS-like_dom_sf"/>
</dbReference>
<dbReference type="PANTHER" id="PTHR42878">
    <property type="entry name" value="TWO-COMPONENT HISTIDINE KINASE"/>
    <property type="match status" value="1"/>
</dbReference>
<dbReference type="PROSITE" id="PS50109">
    <property type="entry name" value="HIS_KIN"/>
    <property type="match status" value="1"/>
</dbReference>
<dbReference type="SMART" id="SM00091">
    <property type="entry name" value="PAS"/>
    <property type="match status" value="2"/>
</dbReference>
<evidence type="ECO:0000259" key="15">
    <source>
        <dbReference type="PROSITE" id="PS50113"/>
    </source>
</evidence>
<dbReference type="RefSeq" id="WP_240830516.1">
    <property type="nucleotide sequence ID" value="NZ_JAKWBL010000002.1"/>
</dbReference>
<dbReference type="InterPro" id="IPR001610">
    <property type="entry name" value="PAC"/>
</dbReference>
<dbReference type="InterPro" id="IPR003018">
    <property type="entry name" value="GAF"/>
</dbReference>
<dbReference type="SMART" id="SM00387">
    <property type="entry name" value="HATPase_c"/>
    <property type="match status" value="1"/>
</dbReference>
<keyword evidence="9" id="KW-0067">ATP-binding</keyword>
<keyword evidence="17" id="KW-1185">Reference proteome</keyword>
<dbReference type="Pfam" id="PF02518">
    <property type="entry name" value="HATPase_c"/>
    <property type="match status" value="1"/>
</dbReference>
<dbReference type="InterPro" id="IPR003594">
    <property type="entry name" value="HATPase_dom"/>
</dbReference>
<keyword evidence="7" id="KW-0547">Nucleotide-binding</keyword>
<dbReference type="Pfam" id="PF00512">
    <property type="entry name" value="HisKA"/>
    <property type="match status" value="1"/>
</dbReference>
<dbReference type="Gene3D" id="1.10.287.130">
    <property type="match status" value="1"/>
</dbReference>
<dbReference type="Gene3D" id="3.30.565.10">
    <property type="entry name" value="Histidine kinase-like ATPase, C-terminal domain"/>
    <property type="match status" value="1"/>
</dbReference>
<feature type="domain" description="Histidine kinase" evidence="13">
    <location>
        <begin position="594"/>
        <end position="810"/>
    </location>
</feature>
<evidence type="ECO:0000259" key="13">
    <source>
        <dbReference type="PROSITE" id="PS50109"/>
    </source>
</evidence>
<evidence type="ECO:0000256" key="12">
    <source>
        <dbReference type="ARBA" id="ARBA00023136"/>
    </source>
</evidence>
<keyword evidence="5" id="KW-0808">Transferase</keyword>
<evidence type="ECO:0000256" key="1">
    <source>
        <dbReference type="ARBA" id="ARBA00000085"/>
    </source>
</evidence>
<dbReference type="InterPro" id="IPR000700">
    <property type="entry name" value="PAS-assoc_C"/>
</dbReference>
<dbReference type="SUPFAM" id="SSF55781">
    <property type="entry name" value="GAF domain-like"/>
    <property type="match status" value="2"/>
</dbReference>
<dbReference type="EC" id="2.7.13.3" evidence="3"/>
<comment type="caution">
    <text evidence="16">The sequence shown here is derived from an EMBL/GenBank/DDBJ whole genome shotgun (WGS) entry which is preliminary data.</text>
</comment>
<proteinExistence type="predicted"/>
<keyword evidence="6" id="KW-0812">Transmembrane</keyword>
<feature type="domain" description="PAC" evidence="15">
    <location>
        <begin position="538"/>
        <end position="590"/>
    </location>
</feature>
<dbReference type="Gene3D" id="3.30.450.40">
    <property type="match status" value="2"/>
</dbReference>
<dbReference type="SMART" id="SM00086">
    <property type="entry name" value="PAC"/>
    <property type="match status" value="1"/>
</dbReference>
<evidence type="ECO:0000256" key="2">
    <source>
        <dbReference type="ARBA" id="ARBA00004141"/>
    </source>
</evidence>
<gene>
    <name evidence="16" type="ORF">MKP09_13495</name>
</gene>
<dbReference type="SMART" id="SM00065">
    <property type="entry name" value="GAF"/>
    <property type="match status" value="2"/>
</dbReference>
<evidence type="ECO:0000313" key="17">
    <source>
        <dbReference type="Proteomes" id="UP001202248"/>
    </source>
</evidence>
<dbReference type="InterPro" id="IPR036097">
    <property type="entry name" value="HisK_dim/P_sf"/>
</dbReference>
<dbReference type="InterPro" id="IPR004358">
    <property type="entry name" value="Sig_transdc_His_kin-like_C"/>
</dbReference>
<reference evidence="16 17" key="1">
    <citation type="submission" date="2022-02" db="EMBL/GenBank/DDBJ databases">
        <authorList>
            <person name="Min J."/>
        </authorList>
    </citation>
    <scope>NUCLEOTIDE SEQUENCE [LARGE SCALE GENOMIC DNA]</scope>
    <source>
        <strain evidence="16 17">GR10-1</strain>
    </source>
</reference>
<dbReference type="InterPro" id="IPR000014">
    <property type="entry name" value="PAS"/>
</dbReference>